<evidence type="ECO:0000256" key="1">
    <source>
        <dbReference type="ARBA" id="ARBA00004651"/>
    </source>
</evidence>
<feature type="transmembrane region" description="Helical" evidence="6">
    <location>
        <begin position="143"/>
        <end position="174"/>
    </location>
</feature>
<feature type="transmembrane region" description="Helical" evidence="6">
    <location>
        <begin position="18"/>
        <end position="41"/>
    </location>
</feature>
<accession>A0A0G8C305</accession>
<feature type="domain" description="ABC3 transporter permease C-terminal" evidence="7">
    <location>
        <begin position="62"/>
        <end position="176"/>
    </location>
</feature>
<evidence type="ECO:0000256" key="3">
    <source>
        <dbReference type="ARBA" id="ARBA00022692"/>
    </source>
</evidence>
<dbReference type="Proteomes" id="UP000306037">
    <property type="component" value="Unassembled WGS sequence"/>
</dbReference>
<dbReference type="PANTHER" id="PTHR46795">
    <property type="entry name" value="ABC TRANSPORTER PERMEASE-RELATED-RELATED"/>
    <property type="match status" value="1"/>
</dbReference>
<dbReference type="Pfam" id="PF02687">
    <property type="entry name" value="FtsX"/>
    <property type="match status" value="1"/>
</dbReference>
<comment type="similarity">
    <text evidence="6">Belongs to the ABC-4 integral membrane protein family.</text>
</comment>
<evidence type="ECO:0000313" key="9">
    <source>
        <dbReference type="EMBL" id="TKH18546.1"/>
    </source>
</evidence>
<dbReference type="EMBL" id="LCYN01000029">
    <property type="protein sequence ID" value="KKZ93764.1"/>
    <property type="molecule type" value="Genomic_DNA"/>
</dbReference>
<evidence type="ECO:0000256" key="4">
    <source>
        <dbReference type="ARBA" id="ARBA00022989"/>
    </source>
</evidence>
<feature type="transmembrane region" description="Helical" evidence="6">
    <location>
        <begin position="592"/>
        <end position="612"/>
    </location>
</feature>
<protein>
    <submittedName>
        <fullName evidence="9">ABC transporter permease</fullName>
    </submittedName>
</protein>
<dbReference type="PATRIC" id="fig|1396.433.peg.3338"/>
<reference evidence="9 11" key="4">
    <citation type="journal article" date="2019" name="Environ. Microbiol.">
        <title>An active ?-lactamase is a part of an orchestrated cell wall stress resistance network of Bacillus subtilis and related rhizosphere species.</title>
        <authorList>
            <person name="Bucher T."/>
            <person name="Keren-Paz A."/>
            <person name="Hausser J."/>
            <person name="Olender T."/>
            <person name="Cytryn E."/>
            <person name="Kolodkin-Gal I."/>
        </authorList>
    </citation>
    <scope>NUCLEOTIDE SEQUENCE [LARGE SCALE GENOMIC DNA]</scope>
    <source>
        <strain evidence="9 11">I71</strain>
    </source>
</reference>
<keyword evidence="6" id="KW-0813">Transport</keyword>
<organism evidence="8 10">
    <name type="scientific">Bacillus wiedmannii</name>
    <dbReference type="NCBI Taxonomy" id="1890302"/>
    <lineage>
        <taxon>Bacteria</taxon>
        <taxon>Bacillati</taxon>
        <taxon>Bacillota</taxon>
        <taxon>Bacilli</taxon>
        <taxon>Bacillales</taxon>
        <taxon>Bacillaceae</taxon>
        <taxon>Bacillus</taxon>
        <taxon>Bacillus cereus group</taxon>
    </lineage>
</organism>
<keyword evidence="4 6" id="KW-1133">Transmembrane helix</keyword>
<comment type="subcellular location">
    <subcellularLocation>
        <location evidence="1 6">Cell membrane</location>
        <topology evidence="1 6">Multi-pass membrane protein</topology>
    </subcellularLocation>
</comment>
<feature type="transmembrane region" description="Helical" evidence="6">
    <location>
        <begin position="53"/>
        <end position="76"/>
    </location>
</feature>
<gene>
    <name evidence="8" type="ORF">B4147_4703</name>
    <name evidence="9" type="ORF">FC694_05140</name>
</gene>
<keyword evidence="3 6" id="KW-0812">Transmembrane</keyword>
<dbReference type="PIRSF" id="PIRSF018968">
    <property type="entry name" value="ABC_permease_BceB"/>
    <property type="match status" value="1"/>
</dbReference>
<keyword evidence="2 6" id="KW-1003">Cell membrane</keyword>
<dbReference type="AlphaFoldDB" id="A0A0G8C305"/>
<comment type="caution">
    <text evidence="8">The sequence shown here is derived from an EMBL/GenBank/DDBJ whole genome shotgun (WGS) entry which is preliminary data.</text>
</comment>
<reference evidence="8 10" key="1">
    <citation type="journal article" date="2015" name="Genome Announc.">
        <title>Next-Generation Whole-Genome Sequencing of Eight Strains of Bacillus cereus, Isolated from Food.</title>
        <authorList>
            <person name="Krawczyk A.O."/>
            <person name="de Jong A."/>
            <person name="Eijlander R.T."/>
            <person name="Berendsen E.M."/>
            <person name="Holsappel S."/>
            <person name="Wells-Bennik M.H."/>
            <person name="Kuipers O.P."/>
        </authorList>
    </citation>
    <scope>NUCLEOTIDE SEQUENCE [LARGE SCALE GENOMIC DNA]</scope>
    <source>
        <strain evidence="8 10">B4147</strain>
    </source>
</reference>
<feature type="transmembrane region" description="Helical" evidence="6">
    <location>
        <begin position="109"/>
        <end position="131"/>
    </location>
</feature>
<evidence type="ECO:0000256" key="5">
    <source>
        <dbReference type="ARBA" id="ARBA00023136"/>
    </source>
</evidence>
<dbReference type="InterPro" id="IPR052536">
    <property type="entry name" value="ABC-4_Integral_Memb_Prot"/>
</dbReference>
<sequence length="659" mass="75927">MTFWQFAFKNVTRNSRAYFAYFVSSSFSIAVFFSFAVYLFHPKLQNFGIVSEISGLMIFSEVVIVFFSFFFLLYSIGTFLKVRKKQFGVLTVLGISRKQLHRLVFMENMLIGILSIFFGMQFGLVFSQFFLLVTAKITHVPGIYLYLPINAFILTTIVFLSLFIIVSALTPMLIRTKKAVHLLKINVGKQKERKPSVLISLFGAICLFGGYALAGNPKYFASVSPQIGIIYMVSSIFVIPTLVTIGTYFFFSQISFLLIYILKTRRKFYMKRINMLWISDLASRIRANINMLFIVAMLSTIAFTMITFLYGFGKFIKLEVNRTSPFPISYFSYDANPFVTEHLNWLEQQLQKEHFPYEKIKADIYETPLEEDKGIAIYNDVYAIKQSDYNKLADSLRMKQLFMNDNEAYVLTGTSYITIFNEFEQSYKRDYITLSSTNTKLRVKGYEHVNAIPSGFAYQTIVLPDIIVSNFPNTVKHISAYNYKVQNWEQTYKIADTFIEKVQKDRNKSQYEGPLIRSFESAGSLYRITSGSAAYFLIGTFLGVIFFIGAGSVLYFRMYTDLTNEQEKYITISKIGVTDTEMKRSATIQLSILFFVPYIMASIHTMFATKMLQDVIGLSLFKEVSAVLIIFGFVEIVFFFFIRSLYMQKLSQYTSGQII</sequence>
<proteinExistence type="inferred from homology"/>
<dbReference type="GO" id="GO:0055085">
    <property type="term" value="P:transmembrane transport"/>
    <property type="evidence" value="ECO:0007669"/>
    <property type="project" value="UniProtKB-UniRule"/>
</dbReference>
<reference evidence="8" key="3">
    <citation type="submission" date="2015-04" db="EMBL/GenBank/DDBJ databases">
        <authorList>
            <person name="Syromyatnikov M.Y."/>
            <person name="Popov V.N."/>
        </authorList>
    </citation>
    <scope>NUCLEOTIDE SEQUENCE</scope>
    <source>
        <strain evidence="8">B4147</strain>
    </source>
</reference>
<keyword evidence="5 6" id="KW-0472">Membrane</keyword>
<feature type="transmembrane region" description="Helical" evidence="6">
    <location>
        <begin position="195"/>
        <end position="214"/>
    </location>
</feature>
<dbReference type="RefSeq" id="WP_046958635.1">
    <property type="nucleotide sequence ID" value="NZ_JARMPN010000024.1"/>
</dbReference>
<feature type="transmembrane region" description="Helical" evidence="6">
    <location>
        <begin position="229"/>
        <end position="262"/>
    </location>
</feature>
<dbReference type="GO" id="GO:0005886">
    <property type="term" value="C:plasma membrane"/>
    <property type="evidence" value="ECO:0007669"/>
    <property type="project" value="UniProtKB-SubCell"/>
</dbReference>
<evidence type="ECO:0000256" key="2">
    <source>
        <dbReference type="ARBA" id="ARBA00022475"/>
    </source>
</evidence>
<evidence type="ECO:0000259" key="7">
    <source>
        <dbReference type="Pfam" id="PF02687"/>
    </source>
</evidence>
<evidence type="ECO:0000313" key="10">
    <source>
        <dbReference type="Proteomes" id="UP000035350"/>
    </source>
</evidence>
<dbReference type="EMBL" id="SZOM01000031">
    <property type="protein sequence ID" value="TKH18546.1"/>
    <property type="molecule type" value="Genomic_DNA"/>
</dbReference>
<feature type="transmembrane region" description="Helical" evidence="6">
    <location>
        <begin position="624"/>
        <end position="642"/>
    </location>
</feature>
<feature type="transmembrane region" description="Helical" evidence="6">
    <location>
        <begin position="291"/>
        <end position="312"/>
    </location>
</feature>
<dbReference type="InterPro" id="IPR003838">
    <property type="entry name" value="ABC3_permease_C"/>
</dbReference>
<feature type="transmembrane region" description="Helical" evidence="6">
    <location>
        <begin position="534"/>
        <end position="556"/>
    </location>
</feature>
<dbReference type="InterPro" id="IPR027022">
    <property type="entry name" value="ABC_permease_BceB-typ"/>
</dbReference>
<dbReference type="PANTHER" id="PTHR46795:SF2">
    <property type="entry name" value="ABC TRANSPORTER, PERMEASE PROTEIN"/>
    <property type="match status" value="1"/>
</dbReference>
<evidence type="ECO:0000256" key="6">
    <source>
        <dbReference type="PIRNR" id="PIRNR018968"/>
    </source>
</evidence>
<evidence type="ECO:0000313" key="8">
    <source>
        <dbReference type="EMBL" id="KKZ93764.1"/>
    </source>
</evidence>
<reference evidence="10" key="2">
    <citation type="submission" date="2015-04" db="EMBL/GenBank/DDBJ databases">
        <title>Draft Genome Sequences of Eight Spore-Forming Food Isolates of Bacillus cereus Genome sequencing.</title>
        <authorList>
            <person name="Krawcyk A.O."/>
            <person name="de Jong A."/>
            <person name="Eijlander R.T."/>
            <person name="Berendsen E.M."/>
            <person name="Holsappel S."/>
            <person name="Wells-Bennik M."/>
            <person name="Kuipers O.P."/>
        </authorList>
    </citation>
    <scope>NUCLEOTIDE SEQUENCE [LARGE SCALE GENOMIC DNA]</scope>
    <source>
        <strain evidence="10">B4147</strain>
    </source>
</reference>
<name>A0A0G8C305_9BACI</name>
<evidence type="ECO:0000313" key="11">
    <source>
        <dbReference type="Proteomes" id="UP000306037"/>
    </source>
</evidence>
<dbReference type="Proteomes" id="UP000035350">
    <property type="component" value="Unassembled WGS sequence"/>
</dbReference>